<dbReference type="InterPro" id="IPR043131">
    <property type="entry name" value="BCAT-like_N"/>
</dbReference>
<dbReference type="Gene3D" id="3.20.10.10">
    <property type="entry name" value="D-amino Acid Aminotransferase, subunit A, domain 2"/>
    <property type="match status" value="1"/>
</dbReference>
<dbReference type="EMBL" id="JAEPRA010000016">
    <property type="protein sequence ID" value="KAG2174564.1"/>
    <property type="molecule type" value="Genomic_DNA"/>
</dbReference>
<name>A0A8H7UCJ4_9FUNG</name>
<dbReference type="Gene3D" id="3.30.470.10">
    <property type="match status" value="1"/>
</dbReference>
<dbReference type="AlphaFoldDB" id="A0A8H7UCJ4"/>
<evidence type="ECO:0000313" key="2">
    <source>
        <dbReference type="EMBL" id="KAG2174564.1"/>
    </source>
</evidence>
<dbReference type="PANTHER" id="PTHR42743:SF11">
    <property type="entry name" value="AMINODEOXYCHORISMATE LYASE"/>
    <property type="match status" value="1"/>
</dbReference>
<comment type="similarity">
    <text evidence="1">Belongs to the class-IV pyridoxal-phosphate-dependent aminotransferase family.</text>
</comment>
<evidence type="ECO:0000256" key="1">
    <source>
        <dbReference type="ARBA" id="ARBA00009320"/>
    </source>
</evidence>
<accession>A0A8H7UCJ4</accession>
<dbReference type="Proteomes" id="UP000612746">
    <property type="component" value="Unassembled WGS sequence"/>
</dbReference>
<dbReference type="InterPro" id="IPR036038">
    <property type="entry name" value="Aminotransferase-like"/>
</dbReference>
<dbReference type="PANTHER" id="PTHR42743">
    <property type="entry name" value="AMINO-ACID AMINOTRANSFERASE"/>
    <property type="match status" value="1"/>
</dbReference>
<reference evidence="2" key="1">
    <citation type="submission" date="2020-12" db="EMBL/GenBank/DDBJ databases">
        <title>Metabolic potential, ecology and presence of endohyphal bacteria is reflected in genomic diversity of Mucoromycotina.</title>
        <authorList>
            <person name="Muszewska A."/>
            <person name="Okrasinska A."/>
            <person name="Steczkiewicz K."/>
            <person name="Drgas O."/>
            <person name="Orlowska M."/>
            <person name="Perlinska-Lenart U."/>
            <person name="Aleksandrzak-Piekarczyk T."/>
            <person name="Szatraj K."/>
            <person name="Zielenkiewicz U."/>
            <person name="Pilsyk S."/>
            <person name="Malc E."/>
            <person name="Mieczkowski P."/>
            <person name="Kruszewska J.S."/>
            <person name="Biernat P."/>
            <person name="Pawlowska J."/>
        </authorList>
    </citation>
    <scope>NUCLEOTIDE SEQUENCE</scope>
    <source>
        <strain evidence="2">WA0000051536</strain>
    </source>
</reference>
<evidence type="ECO:0000313" key="3">
    <source>
        <dbReference type="Proteomes" id="UP000612746"/>
    </source>
</evidence>
<gene>
    <name evidence="2" type="ORF">INT44_006827</name>
</gene>
<proteinExistence type="inferred from homology"/>
<comment type="caution">
    <text evidence="2">The sequence shown here is derived from an EMBL/GenBank/DDBJ whole genome shotgun (WGS) entry which is preliminary data.</text>
</comment>
<dbReference type="GO" id="GO:0046394">
    <property type="term" value="P:carboxylic acid biosynthetic process"/>
    <property type="evidence" value="ECO:0007669"/>
    <property type="project" value="UniProtKB-ARBA"/>
</dbReference>
<dbReference type="GO" id="GO:0003824">
    <property type="term" value="F:catalytic activity"/>
    <property type="evidence" value="ECO:0007669"/>
    <property type="project" value="InterPro"/>
</dbReference>
<dbReference type="InterPro" id="IPR043132">
    <property type="entry name" value="BCAT-like_C"/>
</dbReference>
<evidence type="ECO:0008006" key="4">
    <source>
        <dbReference type="Google" id="ProtNLM"/>
    </source>
</evidence>
<dbReference type="InterPro" id="IPR001544">
    <property type="entry name" value="Aminotrans_IV"/>
</dbReference>
<sequence length="239" mass="27018">MQLLETILLEPGKGFYLLDYHLDRLLTSAQYFKGVDGGFNRVPTADEIKAKLQHDIPQKNGPQRIRLLVNSDGEIELQHTPLSELPPLSNINDKADTRKPLLVALDVQPTESQSPYVLNKTTQRDLYNTARDRLKCDFHAGEIGREENTFDVLLFNQNGEITETSIANIAVEKEPGTWITPSVECGLLPGVFRRHLLETGQVQEGVIHVDDLKSKRGLPPRIRCFNSVRKVYDVRLLIP</sequence>
<protein>
    <recommendedName>
        <fullName evidence="4">Aminodeoxychorismate lyase</fullName>
    </recommendedName>
</protein>
<dbReference type="OrthoDB" id="64220at2759"/>
<keyword evidence="3" id="KW-1185">Reference proteome</keyword>
<dbReference type="InterPro" id="IPR050571">
    <property type="entry name" value="Class-IV_PLP-Dep_Aminotrnsfr"/>
</dbReference>
<dbReference type="Pfam" id="PF01063">
    <property type="entry name" value="Aminotran_4"/>
    <property type="match status" value="1"/>
</dbReference>
<dbReference type="SUPFAM" id="SSF56752">
    <property type="entry name" value="D-aminoacid aminotransferase-like PLP-dependent enzymes"/>
    <property type="match status" value="1"/>
</dbReference>
<organism evidence="2 3">
    <name type="scientific">Umbelopsis vinacea</name>
    <dbReference type="NCBI Taxonomy" id="44442"/>
    <lineage>
        <taxon>Eukaryota</taxon>
        <taxon>Fungi</taxon>
        <taxon>Fungi incertae sedis</taxon>
        <taxon>Mucoromycota</taxon>
        <taxon>Mucoromycotina</taxon>
        <taxon>Umbelopsidomycetes</taxon>
        <taxon>Umbelopsidales</taxon>
        <taxon>Umbelopsidaceae</taxon>
        <taxon>Umbelopsis</taxon>
    </lineage>
</organism>